<reference evidence="1" key="1">
    <citation type="submission" date="2018-05" db="EMBL/GenBank/DDBJ databases">
        <authorList>
            <person name="Lanie J.A."/>
            <person name="Ng W.-L."/>
            <person name="Kazmierczak K.M."/>
            <person name="Andrzejewski T.M."/>
            <person name="Davidsen T.M."/>
            <person name="Wayne K.J."/>
            <person name="Tettelin H."/>
            <person name="Glass J.I."/>
            <person name="Rusch D."/>
            <person name="Podicherti R."/>
            <person name="Tsui H.-C.T."/>
            <person name="Winkler M.E."/>
        </authorList>
    </citation>
    <scope>NUCLEOTIDE SEQUENCE</scope>
</reference>
<evidence type="ECO:0000313" key="1">
    <source>
        <dbReference type="EMBL" id="SVD34749.1"/>
    </source>
</evidence>
<protein>
    <submittedName>
        <fullName evidence="1">Uncharacterized protein</fullName>
    </submittedName>
</protein>
<gene>
    <name evidence="1" type="ORF">METZ01_LOCUS387603</name>
</gene>
<name>A0A382UKE9_9ZZZZ</name>
<accession>A0A382UKE9</accession>
<dbReference type="EMBL" id="UINC01144927">
    <property type="protein sequence ID" value="SVD34749.1"/>
    <property type="molecule type" value="Genomic_DNA"/>
</dbReference>
<sequence length="117" mass="13351">MSLLEHISHRLQLSEELDHADNGHLNGEQMLTLTKAVLNSRGVDTSEKKDVARYLKELKQRMMDQKYIKLAFIGARPFHQMRKSELGQIVAATLEFAWEGDAHIGEKNGVVARSFFE</sequence>
<proteinExistence type="predicted"/>
<feature type="non-terminal residue" evidence="1">
    <location>
        <position position="117"/>
    </location>
</feature>
<dbReference type="AlphaFoldDB" id="A0A382UKE9"/>
<organism evidence="1">
    <name type="scientific">marine metagenome</name>
    <dbReference type="NCBI Taxonomy" id="408172"/>
    <lineage>
        <taxon>unclassified sequences</taxon>
        <taxon>metagenomes</taxon>
        <taxon>ecological metagenomes</taxon>
    </lineage>
</organism>